<gene>
    <name evidence="1" type="ORF">SDC9_40474</name>
</gene>
<accession>A0A644VSE6</accession>
<comment type="caution">
    <text evidence="1">The sequence shown here is derived from an EMBL/GenBank/DDBJ whole genome shotgun (WGS) entry which is preliminary data.</text>
</comment>
<sequence length="158" mass="18170">MVAYQRSPQGAVTLVDGKTVPVKFIKAIFGTNPYKTPLILHDTRNFRAGQTMISRKNTGIQVMMVLNSLQYVRNVNQVATKQYQRAKFFHYCSYKLKGKACFWKVKIQFNAIQKNVSCLKRTFYIADATLLKQLGTILIVCFSTFPQICKVKLYNKIQ</sequence>
<proteinExistence type="predicted"/>
<organism evidence="1">
    <name type="scientific">bioreactor metagenome</name>
    <dbReference type="NCBI Taxonomy" id="1076179"/>
    <lineage>
        <taxon>unclassified sequences</taxon>
        <taxon>metagenomes</taxon>
        <taxon>ecological metagenomes</taxon>
    </lineage>
</organism>
<name>A0A644VSE6_9ZZZZ</name>
<evidence type="ECO:0000313" key="1">
    <source>
        <dbReference type="EMBL" id="MPL94321.1"/>
    </source>
</evidence>
<dbReference type="AlphaFoldDB" id="A0A644VSE6"/>
<protein>
    <submittedName>
        <fullName evidence="1">Uncharacterized protein</fullName>
    </submittedName>
</protein>
<dbReference type="EMBL" id="VSSQ01000423">
    <property type="protein sequence ID" value="MPL94321.1"/>
    <property type="molecule type" value="Genomic_DNA"/>
</dbReference>
<reference evidence="1" key="1">
    <citation type="submission" date="2019-08" db="EMBL/GenBank/DDBJ databases">
        <authorList>
            <person name="Kucharzyk K."/>
            <person name="Murdoch R.W."/>
            <person name="Higgins S."/>
            <person name="Loffler F."/>
        </authorList>
    </citation>
    <scope>NUCLEOTIDE SEQUENCE</scope>
</reference>